<protein>
    <recommendedName>
        <fullName evidence="2">C-type lectin domain-containing protein</fullName>
    </recommendedName>
</protein>
<evidence type="ECO:0000313" key="4">
    <source>
        <dbReference type="Proteomes" id="UP001347796"/>
    </source>
</evidence>
<evidence type="ECO:0000256" key="1">
    <source>
        <dbReference type="ARBA" id="ARBA00023157"/>
    </source>
</evidence>
<dbReference type="PROSITE" id="PS50041">
    <property type="entry name" value="C_TYPE_LECTIN_2"/>
    <property type="match status" value="1"/>
</dbReference>
<dbReference type="EMBL" id="JAZGQO010000011">
    <property type="protein sequence ID" value="KAK6172483.1"/>
    <property type="molecule type" value="Genomic_DNA"/>
</dbReference>
<comment type="caution">
    <text evidence="3">The sequence shown here is derived from an EMBL/GenBank/DDBJ whole genome shotgun (WGS) entry which is preliminary data.</text>
</comment>
<dbReference type="InterPro" id="IPR016186">
    <property type="entry name" value="C-type_lectin-like/link_sf"/>
</dbReference>
<dbReference type="InterPro" id="IPR001304">
    <property type="entry name" value="C-type_lectin-like"/>
</dbReference>
<keyword evidence="4" id="KW-1185">Reference proteome</keyword>
<dbReference type="AlphaFoldDB" id="A0AAN8PCP1"/>
<dbReference type="Proteomes" id="UP001347796">
    <property type="component" value="Unassembled WGS sequence"/>
</dbReference>
<dbReference type="InterPro" id="IPR016187">
    <property type="entry name" value="CTDL_fold"/>
</dbReference>
<sequence>MMGMLHIIITELYFVCLAGFLISGLTGCQDEMYYLKTKLNQSNANTRCIEMGYQGLAELKTQQQQKHANDLVYFNNKGNTVANVWIGVTYNMSTERWWWGNGDEWMNNNNTDVWREGEPNRLDDEQCVRLWHSLPGPVMGWANRQCSFEFYALCQRTKDLSSNYMELLYSDRTAPVGSTTFRVRSLMDCVTSCVFDCSCQAVHYSGDECRQLTYYLLDSNLTTTTDNMGVIYAKTLNEQPEASF</sequence>
<organism evidence="3 4">
    <name type="scientific">Patella caerulea</name>
    <name type="common">Rayed Mediterranean limpet</name>
    <dbReference type="NCBI Taxonomy" id="87958"/>
    <lineage>
        <taxon>Eukaryota</taxon>
        <taxon>Metazoa</taxon>
        <taxon>Spiralia</taxon>
        <taxon>Lophotrochozoa</taxon>
        <taxon>Mollusca</taxon>
        <taxon>Gastropoda</taxon>
        <taxon>Patellogastropoda</taxon>
        <taxon>Patelloidea</taxon>
        <taxon>Patellidae</taxon>
        <taxon>Patella</taxon>
    </lineage>
</organism>
<name>A0AAN8PCP1_PATCE</name>
<dbReference type="Pfam" id="PF00059">
    <property type="entry name" value="Lectin_C"/>
    <property type="match status" value="1"/>
</dbReference>
<accession>A0AAN8PCP1</accession>
<reference evidence="3 4" key="1">
    <citation type="submission" date="2024-01" db="EMBL/GenBank/DDBJ databases">
        <title>The genome of the rayed Mediterranean limpet Patella caerulea (Linnaeus, 1758).</title>
        <authorList>
            <person name="Anh-Thu Weber A."/>
            <person name="Halstead-Nussloch G."/>
        </authorList>
    </citation>
    <scope>NUCLEOTIDE SEQUENCE [LARGE SCALE GENOMIC DNA]</scope>
    <source>
        <strain evidence="3">AATW-2023a</strain>
        <tissue evidence="3">Whole specimen</tissue>
    </source>
</reference>
<dbReference type="SUPFAM" id="SSF56436">
    <property type="entry name" value="C-type lectin-like"/>
    <property type="match status" value="1"/>
</dbReference>
<dbReference type="SMART" id="SM00034">
    <property type="entry name" value="CLECT"/>
    <property type="match status" value="1"/>
</dbReference>
<evidence type="ECO:0000313" key="3">
    <source>
        <dbReference type="EMBL" id="KAK6172483.1"/>
    </source>
</evidence>
<evidence type="ECO:0000259" key="2">
    <source>
        <dbReference type="PROSITE" id="PS50041"/>
    </source>
</evidence>
<dbReference type="CDD" id="cd00037">
    <property type="entry name" value="CLECT"/>
    <property type="match status" value="1"/>
</dbReference>
<feature type="domain" description="C-type lectin" evidence="2">
    <location>
        <begin position="28"/>
        <end position="155"/>
    </location>
</feature>
<dbReference type="Gene3D" id="3.10.100.10">
    <property type="entry name" value="Mannose-Binding Protein A, subunit A"/>
    <property type="match status" value="1"/>
</dbReference>
<dbReference type="InterPro" id="IPR018378">
    <property type="entry name" value="C-type_lectin_CS"/>
</dbReference>
<proteinExistence type="predicted"/>
<gene>
    <name evidence="3" type="ORF">SNE40_016122</name>
</gene>
<dbReference type="PROSITE" id="PS00615">
    <property type="entry name" value="C_TYPE_LECTIN_1"/>
    <property type="match status" value="1"/>
</dbReference>
<keyword evidence="1" id="KW-1015">Disulfide bond</keyword>